<dbReference type="InterPro" id="IPR018376">
    <property type="entry name" value="Enoyl-CoA_hyd/isom_CS"/>
</dbReference>
<dbReference type="Proteomes" id="UP001224674">
    <property type="component" value="Chromosome"/>
</dbReference>
<dbReference type="RefSeq" id="WP_122548994.1">
    <property type="nucleotide sequence ID" value="NZ_CP122566.1"/>
</dbReference>
<dbReference type="Gene3D" id="1.10.12.10">
    <property type="entry name" value="Lyase 2-enoyl-coa Hydratase, Chain A, domain 2"/>
    <property type="match status" value="1"/>
</dbReference>
<reference evidence="4 5" key="1">
    <citation type="submission" date="2023-03" db="EMBL/GenBank/DDBJ databases">
        <title>Complete genome sequences of several Auritidibacter ignavus strains isolated from ear infections.</title>
        <authorList>
            <person name="Baehr T."/>
            <person name="Baumhoegger A.M."/>
        </authorList>
    </citation>
    <scope>NUCLEOTIDE SEQUENCE [LARGE SCALE GENOMIC DNA]</scope>
    <source>
        <strain evidence="4 5">BABAE-6</strain>
    </source>
</reference>
<evidence type="ECO:0000256" key="1">
    <source>
        <dbReference type="ARBA" id="ARBA00005254"/>
    </source>
</evidence>
<dbReference type="PROSITE" id="PS00166">
    <property type="entry name" value="ENOYL_COA_HYDRATASE"/>
    <property type="match status" value="1"/>
</dbReference>
<organism evidence="4 5">
    <name type="scientific">Auritidibacter ignavus</name>
    <dbReference type="NCBI Taxonomy" id="678932"/>
    <lineage>
        <taxon>Bacteria</taxon>
        <taxon>Bacillati</taxon>
        <taxon>Actinomycetota</taxon>
        <taxon>Actinomycetes</taxon>
        <taxon>Micrococcales</taxon>
        <taxon>Micrococcaceae</taxon>
        <taxon>Auritidibacter</taxon>
    </lineage>
</organism>
<dbReference type="EMBL" id="CP122566">
    <property type="protein sequence ID" value="WGH92607.1"/>
    <property type="molecule type" value="Genomic_DNA"/>
</dbReference>
<dbReference type="InterPro" id="IPR014748">
    <property type="entry name" value="Enoyl-CoA_hydra_C"/>
</dbReference>
<dbReference type="AlphaFoldDB" id="A0AAJ6DCA3"/>
<evidence type="ECO:0000256" key="2">
    <source>
        <dbReference type="RuleBase" id="RU003707"/>
    </source>
</evidence>
<dbReference type="GO" id="GO:0003824">
    <property type="term" value="F:catalytic activity"/>
    <property type="evidence" value="ECO:0007669"/>
    <property type="project" value="InterPro"/>
</dbReference>
<evidence type="ECO:0000313" key="5">
    <source>
        <dbReference type="Proteomes" id="UP001224674"/>
    </source>
</evidence>
<comment type="similarity">
    <text evidence="1 2">Belongs to the enoyl-CoA hydratase/isomerase family.</text>
</comment>
<accession>A0AAJ6DCA3</accession>
<dbReference type="Pfam" id="PF00378">
    <property type="entry name" value="ECH_1"/>
    <property type="match status" value="1"/>
</dbReference>
<proteinExistence type="inferred from homology"/>
<dbReference type="NCBIfam" id="NF006100">
    <property type="entry name" value="PRK08252.1"/>
    <property type="match status" value="1"/>
</dbReference>
<name>A0AAJ6DCA3_9MICC</name>
<dbReference type="PANTHER" id="PTHR43802">
    <property type="entry name" value="ENOYL-COA HYDRATASE"/>
    <property type="match status" value="1"/>
</dbReference>
<protein>
    <submittedName>
        <fullName evidence="4">Crotonase/enoyl-CoA hydratase family protein</fullName>
    </submittedName>
</protein>
<sequence>MMESPTDQLITERRDQVLIITLNRPKAKNAATKEMSEAMVAILDDFDRDDSLAVAILTGAEQTFCAGMDLKAFAEKGERPFVEGKGFLGIAENFVSKPVIAAVEGYALAGGFETMLACDLVVASETSTFGLPEVKRGLIAAGGGVVRLPRRTHRAVALHMVLTGDLFPAEFVYRHGLVNELVPEGTALDAALEMAQKIAANGPLAVRVSKQVVVESASWTEDEMMERQRVLTEPVGESEDALEGSRAFAEKRAPQWKGR</sequence>
<dbReference type="InterPro" id="IPR001753">
    <property type="entry name" value="Enoyl-CoA_hydra/iso"/>
</dbReference>
<dbReference type="CDD" id="cd06558">
    <property type="entry name" value="crotonase-like"/>
    <property type="match status" value="1"/>
</dbReference>
<evidence type="ECO:0000313" key="4">
    <source>
        <dbReference type="EMBL" id="WGH92607.1"/>
    </source>
</evidence>
<evidence type="ECO:0000256" key="3">
    <source>
        <dbReference type="SAM" id="MobiDB-lite"/>
    </source>
</evidence>
<keyword evidence="5" id="KW-1185">Reference proteome</keyword>
<dbReference type="PANTHER" id="PTHR43802:SF1">
    <property type="entry name" value="IP11341P-RELATED"/>
    <property type="match status" value="1"/>
</dbReference>
<dbReference type="SUPFAM" id="SSF52096">
    <property type="entry name" value="ClpP/crotonase"/>
    <property type="match status" value="1"/>
</dbReference>
<dbReference type="Gene3D" id="3.90.226.10">
    <property type="entry name" value="2-enoyl-CoA Hydratase, Chain A, domain 1"/>
    <property type="match status" value="1"/>
</dbReference>
<dbReference type="InterPro" id="IPR029045">
    <property type="entry name" value="ClpP/crotonase-like_dom_sf"/>
</dbReference>
<feature type="region of interest" description="Disordered" evidence="3">
    <location>
        <begin position="230"/>
        <end position="259"/>
    </location>
</feature>
<gene>
    <name evidence="4" type="ORF">QDX21_09910</name>
</gene>